<protein>
    <submittedName>
        <fullName evidence="1">SAM-dependent methyltransferase</fullName>
    </submittedName>
</protein>
<proteinExistence type="predicted"/>
<dbReference type="PANTHER" id="PTHR35276">
    <property type="entry name" value="S-ADENOSYL-L-METHIONINE-DEPENDENT METHYLTRANSFERASES SUPERFAMILY PROTEIN"/>
    <property type="match status" value="1"/>
</dbReference>
<reference evidence="1 2" key="1">
    <citation type="submission" date="2015-08" db="EMBL/GenBank/DDBJ databases">
        <title>Enterococcus genome sequence.</title>
        <authorList>
            <person name="Acedo J.Z."/>
            <person name="Vederas J.C."/>
        </authorList>
    </citation>
    <scope>NUCLEOTIDE SEQUENCE [LARGE SCALE GENOMIC DNA]</scope>
    <source>
        <strain evidence="1 2">49</strain>
    </source>
</reference>
<evidence type="ECO:0000313" key="2">
    <source>
        <dbReference type="Proteomes" id="UP000216797"/>
    </source>
</evidence>
<evidence type="ECO:0000313" key="1">
    <source>
        <dbReference type="EMBL" id="PAB01653.1"/>
    </source>
</evidence>
<name>A0A267HVX8_9ENTE</name>
<dbReference type="SUPFAM" id="SSF53335">
    <property type="entry name" value="S-adenosyl-L-methionine-dependent methyltransferases"/>
    <property type="match status" value="1"/>
</dbReference>
<dbReference type="Pfam" id="PF06962">
    <property type="entry name" value="rRNA_methylase"/>
    <property type="match status" value="1"/>
</dbReference>
<dbReference type="GO" id="GO:0032259">
    <property type="term" value="P:methylation"/>
    <property type="evidence" value="ECO:0007669"/>
    <property type="project" value="UniProtKB-KW"/>
</dbReference>
<dbReference type="RefSeq" id="WP_095005827.1">
    <property type="nucleotide sequence ID" value="NZ_LHUG01000002.1"/>
</dbReference>
<gene>
    <name evidence="1" type="ORF">AKL21_01620</name>
</gene>
<comment type="caution">
    <text evidence="1">The sequence shown here is derived from an EMBL/GenBank/DDBJ whole genome shotgun (WGS) entry which is preliminary data.</text>
</comment>
<dbReference type="Gene3D" id="3.40.50.150">
    <property type="entry name" value="Vaccinia Virus protein VP39"/>
    <property type="match status" value="1"/>
</dbReference>
<organism evidence="1 2">
    <name type="scientific">Enterococcus canintestini</name>
    <dbReference type="NCBI Taxonomy" id="317010"/>
    <lineage>
        <taxon>Bacteria</taxon>
        <taxon>Bacillati</taxon>
        <taxon>Bacillota</taxon>
        <taxon>Bacilli</taxon>
        <taxon>Lactobacillales</taxon>
        <taxon>Enterococcaceae</taxon>
        <taxon>Enterococcus</taxon>
    </lineage>
</organism>
<dbReference type="InterPro" id="IPR029063">
    <property type="entry name" value="SAM-dependent_MTases_sf"/>
</dbReference>
<sequence>MLKTAMRYSHELLSEVVVTGDHVVDATMGNGHDTLFLAQLVGENGKVDAFDIQEAALLATKEKLAPFPEKKAVHLHLDGHENVAEYLQEEKIKAAIFNLGYLPKSDKQVITLPQTTKKALDALLAHLLPKGRIVVVCYYGHSGGQAELDAIKTYCQQLPQKQYNVLAYQFINQKNQPPVLFCIEAK</sequence>
<dbReference type="PANTHER" id="PTHR35276:SF1">
    <property type="entry name" value="TRNA (MNM(5)S(2)U34)-METHYLTRANSFERASE, CHLOROPLASTIC"/>
    <property type="match status" value="1"/>
</dbReference>
<dbReference type="EMBL" id="LHUG01000002">
    <property type="protein sequence ID" value="PAB01653.1"/>
    <property type="molecule type" value="Genomic_DNA"/>
</dbReference>
<dbReference type="GO" id="GO:0008168">
    <property type="term" value="F:methyltransferase activity"/>
    <property type="evidence" value="ECO:0007669"/>
    <property type="project" value="UniProtKB-KW"/>
</dbReference>
<dbReference type="InterPro" id="IPR010719">
    <property type="entry name" value="MnmM_MeTrfase"/>
</dbReference>
<accession>A0A267HVX8</accession>
<dbReference type="Proteomes" id="UP000216797">
    <property type="component" value="Unassembled WGS sequence"/>
</dbReference>
<keyword evidence="1" id="KW-0489">Methyltransferase</keyword>
<dbReference type="AlphaFoldDB" id="A0A267HVX8"/>
<keyword evidence="2" id="KW-1185">Reference proteome</keyword>
<keyword evidence="1" id="KW-0808">Transferase</keyword>